<dbReference type="InterPro" id="IPR007345">
    <property type="entry name" value="Polysacch_pyruvyl_Trfase"/>
</dbReference>
<evidence type="ECO:0000313" key="3">
    <source>
        <dbReference type="EMBL" id="AAX19709.1"/>
    </source>
</evidence>
<evidence type="ECO:0000259" key="2">
    <source>
        <dbReference type="Pfam" id="PF04230"/>
    </source>
</evidence>
<reference evidence="3" key="1">
    <citation type="journal article" date="2005" name="Appl. Environ. Microbiol.">
        <title>Identification and molecular characterization of the chromosomal exopolysaccharide biosynthesis gene cluster from Lactococcus lactis subsp. cremoris SMQ-461.</title>
        <authorList>
            <person name="Dabour N."/>
            <person name="Lapointe G."/>
        </authorList>
    </citation>
    <scope>NUCLEOTIDE SEQUENCE</scope>
</reference>
<keyword evidence="1" id="KW-0472">Membrane</keyword>
<proteinExistence type="predicted"/>
<sequence>MNIMVDAYLDNNLGDDLMIRYFASYFYQHKIYLVESREHIRKTFYDIPNIYFYSEEDYKMNEYDFQLHVTIGGSMFILDDFKKLIRFRHRIKNSRKIKKRNIPSAIIGCNLGPFDKRNFGLKLAKFELKYKNLVTVRDKQSKELLLRGFKRKKINIKLFPDIIFSKVLYKSIPKYGLGISVYRSANSEVNNIQIYQELATLADKFIKRSGEKVALFAFDSENENDLVAAHNIKEMIEEKNKVEIIPYLGNSNIFLDKFLSCKKILGIRFHSSILALISGIPLYSLSYSNKTQNMMSNLHLSKYCSPLNNIKENSELIGKDIEDGNLAILKDRDRYELNRLSLEHFIEIEKLINNIYEKGQ</sequence>
<protein>
    <submittedName>
        <fullName evidence="3">EpsJ</fullName>
    </submittedName>
</protein>
<gene>
    <name evidence="3" type="primary">epsJ</name>
</gene>
<reference evidence="3" key="2">
    <citation type="submission" date="2007-05" db="EMBL/GenBank/DDBJ databases">
        <authorList>
            <person name="Dabour N."/>
            <person name="LaPointe G."/>
        </authorList>
    </citation>
    <scope>NUCLEOTIDE SEQUENCE</scope>
</reference>
<dbReference type="EMBL" id="AY741550">
    <property type="protein sequence ID" value="AAX19709.1"/>
    <property type="molecule type" value="Genomic_DNA"/>
</dbReference>
<accession>Q3ZK42</accession>
<evidence type="ECO:0000256" key="1">
    <source>
        <dbReference type="SAM" id="Phobius"/>
    </source>
</evidence>
<organism evidence="3">
    <name type="scientific">Lactococcus lactis</name>
    <dbReference type="NCBI Taxonomy" id="1358"/>
    <lineage>
        <taxon>Bacteria</taxon>
        <taxon>Bacillati</taxon>
        <taxon>Bacillota</taxon>
        <taxon>Bacilli</taxon>
        <taxon>Lactobacillales</taxon>
        <taxon>Streptococcaceae</taxon>
        <taxon>Lactococcus</taxon>
    </lineage>
</organism>
<dbReference type="PANTHER" id="PTHR36836">
    <property type="entry name" value="COLANIC ACID BIOSYNTHESIS PROTEIN WCAK"/>
    <property type="match status" value="1"/>
</dbReference>
<keyword evidence="1" id="KW-1133">Transmembrane helix</keyword>
<feature type="domain" description="Polysaccharide pyruvyl transferase" evidence="2">
    <location>
        <begin position="12"/>
        <end position="289"/>
    </location>
</feature>
<dbReference type="Pfam" id="PF04230">
    <property type="entry name" value="PS_pyruv_trans"/>
    <property type="match status" value="1"/>
</dbReference>
<dbReference type="PANTHER" id="PTHR36836:SF1">
    <property type="entry name" value="COLANIC ACID BIOSYNTHESIS PROTEIN WCAK"/>
    <property type="match status" value="1"/>
</dbReference>
<keyword evidence="1" id="KW-0812">Transmembrane</keyword>
<dbReference type="AlphaFoldDB" id="Q3ZK42"/>
<feature type="transmembrane region" description="Helical" evidence="1">
    <location>
        <begin position="265"/>
        <end position="285"/>
    </location>
</feature>
<name>Q3ZK42_9LACT</name>